<dbReference type="GO" id="GO:0000976">
    <property type="term" value="F:transcription cis-regulatory region binding"/>
    <property type="evidence" value="ECO:0007669"/>
    <property type="project" value="TreeGrafter"/>
</dbReference>
<evidence type="ECO:0000256" key="2">
    <source>
        <dbReference type="ARBA" id="ARBA00023125"/>
    </source>
</evidence>
<dbReference type="SUPFAM" id="SSF48498">
    <property type="entry name" value="Tetracyclin repressor-like, C-terminal domain"/>
    <property type="match status" value="1"/>
</dbReference>
<dbReference type="RefSeq" id="WP_253771552.1">
    <property type="nucleotide sequence ID" value="NZ_JAMTCK010000006.1"/>
</dbReference>
<keyword evidence="1" id="KW-0805">Transcription regulation</keyword>
<protein>
    <submittedName>
        <fullName evidence="6">Transcriptional regulator, TetR family</fullName>
    </submittedName>
</protein>
<dbReference type="Gene3D" id="1.10.357.10">
    <property type="entry name" value="Tetracycline Repressor, domain 2"/>
    <property type="match status" value="1"/>
</dbReference>
<name>A0AAE3GDE1_9PSEU</name>
<evidence type="ECO:0000256" key="3">
    <source>
        <dbReference type="ARBA" id="ARBA00023163"/>
    </source>
</evidence>
<dbReference type="InterPro" id="IPR050109">
    <property type="entry name" value="HTH-type_TetR-like_transc_reg"/>
</dbReference>
<dbReference type="SUPFAM" id="SSF46689">
    <property type="entry name" value="Homeodomain-like"/>
    <property type="match status" value="1"/>
</dbReference>
<dbReference type="PROSITE" id="PS01081">
    <property type="entry name" value="HTH_TETR_1"/>
    <property type="match status" value="1"/>
</dbReference>
<evidence type="ECO:0000259" key="5">
    <source>
        <dbReference type="PROSITE" id="PS50977"/>
    </source>
</evidence>
<gene>
    <name evidence="6" type="ORF">LX83_002919</name>
</gene>
<dbReference type="PRINTS" id="PR00455">
    <property type="entry name" value="HTHTETR"/>
</dbReference>
<sequence length="209" mass="22900">MSQQRRAQATRNAILLAAAEEFDRCGYAGASLSSILSRSGVTKGAFYFHFRSKESLAVTLIQARDDVLPSVYQRWRDRGLDPLRTLIGFVDEMIWLLTRDAVVRAGTRLAAESELVGAAPSAGWSTWERVLAGLLVDAQRLGQLQHWVDPVEAARVICAAAAGVQALADTPDRELDGGTRMREIWRYLLCGVAAPEWRDITPCAGDVAT</sequence>
<dbReference type="InterPro" id="IPR047923">
    <property type="entry name" value="ArpA-like"/>
</dbReference>
<reference evidence="6" key="1">
    <citation type="submission" date="2022-06" db="EMBL/GenBank/DDBJ databases">
        <title>Genomic Encyclopedia of Archaeal and Bacterial Type Strains, Phase II (KMG-II): from individual species to whole genera.</title>
        <authorList>
            <person name="Goeker M."/>
        </authorList>
    </citation>
    <scope>NUCLEOTIDE SEQUENCE</scope>
    <source>
        <strain evidence="6">DSM 43935</strain>
    </source>
</reference>
<keyword evidence="3" id="KW-0804">Transcription</keyword>
<dbReference type="PROSITE" id="PS50977">
    <property type="entry name" value="HTH_TETR_2"/>
    <property type="match status" value="1"/>
</dbReference>
<dbReference type="Proteomes" id="UP001206128">
    <property type="component" value="Unassembled WGS sequence"/>
</dbReference>
<dbReference type="PANTHER" id="PTHR30055:SF234">
    <property type="entry name" value="HTH-TYPE TRANSCRIPTIONAL REGULATOR BETI"/>
    <property type="match status" value="1"/>
</dbReference>
<dbReference type="NCBIfam" id="NF041196">
    <property type="entry name" value="ScbR_bind_reg"/>
    <property type="match status" value="1"/>
</dbReference>
<dbReference type="EMBL" id="JAMTCK010000006">
    <property type="protein sequence ID" value="MCP2166060.1"/>
    <property type="molecule type" value="Genomic_DNA"/>
</dbReference>
<dbReference type="Pfam" id="PF00440">
    <property type="entry name" value="TetR_N"/>
    <property type="match status" value="1"/>
</dbReference>
<dbReference type="InterPro" id="IPR009057">
    <property type="entry name" value="Homeodomain-like_sf"/>
</dbReference>
<comment type="caution">
    <text evidence="6">The sequence shown here is derived from an EMBL/GenBank/DDBJ whole genome shotgun (WGS) entry which is preliminary data.</text>
</comment>
<dbReference type="GO" id="GO:0003700">
    <property type="term" value="F:DNA-binding transcription factor activity"/>
    <property type="evidence" value="ECO:0007669"/>
    <property type="project" value="TreeGrafter"/>
</dbReference>
<dbReference type="PANTHER" id="PTHR30055">
    <property type="entry name" value="HTH-TYPE TRANSCRIPTIONAL REGULATOR RUTR"/>
    <property type="match status" value="1"/>
</dbReference>
<dbReference type="InterPro" id="IPR001647">
    <property type="entry name" value="HTH_TetR"/>
</dbReference>
<dbReference type="InterPro" id="IPR023772">
    <property type="entry name" value="DNA-bd_HTH_TetR-type_CS"/>
</dbReference>
<dbReference type="InterPro" id="IPR036271">
    <property type="entry name" value="Tet_transcr_reg_TetR-rel_C_sf"/>
</dbReference>
<feature type="domain" description="HTH tetR-type" evidence="5">
    <location>
        <begin position="8"/>
        <end position="68"/>
    </location>
</feature>
<keyword evidence="7" id="KW-1185">Reference proteome</keyword>
<evidence type="ECO:0000313" key="7">
    <source>
        <dbReference type="Proteomes" id="UP001206128"/>
    </source>
</evidence>
<evidence type="ECO:0000313" key="6">
    <source>
        <dbReference type="EMBL" id="MCP2166060.1"/>
    </source>
</evidence>
<evidence type="ECO:0000256" key="4">
    <source>
        <dbReference type="PROSITE-ProRule" id="PRU00335"/>
    </source>
</evidence>
<organism evidence="6 7">
    <name type="scientific">Goodfellowiella coeruleoviolacea</name>
    <dbReference type="NCBI Taxonomy" id="334858"/>
    <lineage>
        <taxon>Bacteria</taxon>
        <taxon>Bacillati</taxon>
        <taxon>Actinomycetota</taxon>
        <taxon>Actinomycetes</taxon>
        <taxon>Pseudonocardiales</taxon>
        <taxon>Pseudonocardiaceae</taxon>
        <taxon>Goodfellowiella</taxon>
    </lineage>
</organism>
<dbReference type="AlphaFoldDB" id="A0AAE3GDE1"/>
<feature type="DNA-binding region" description="H-T-H motif" evidence="4">
    <location>
        <begin position="31"/>
        <end position="50"/>
    </location>
</feature>
<proteinExistence type="predicted"/>
<keyword evidence="2 4" id="KW-0238">DNA-binding</keyword>
<evidence type="ECO:0000256" key="1">
    <source>
        <dbReference type="ARBA" id="ARBA00023015"/>
    </source>
</evidence>
<accession>A0AAE3GDE1</accession>